<evidence type="ECO:0000259" key="2">
    <source>
        <dbReference type="Pfam" id="PF00795"/>
    </source>
</evidence>
<dbReference type="InterPro" id="IPR044149">
    <property type="entry name" value="Nitrilases_CHs"/>
</dbReference>
<proteinExistence type="inferred from homology"/>
<dbReference type="HOGENOM" id="CLU_116877_0_0_1"/>
<sequence>MKNIAYEGRLFLISAVQFMPDATAMGFGEIIDQATGKRKLPGWPSADDNCINGGSVIIDPYGEIIAGPLIGQEGLLTAEINTDLIAEARFDLDPVGHYARGDVFQLTVNERSHDVKFTK</sequence>
<dbReference type="GO" id="GO:0003824">
    <property type="term" value="F:catalytic activity"/>
    <property type="evidence" value="ECO:0007669"/>
    <property type="project" value="InterPro"/>
</dbReference>
<dbReference type="PANTHER" id="PTHR46044:SF1">
    <property type="entry name" value="CN HYDROLASE DOMAIN-CONTAINING PROTEIN"/>
    <property type="match status" value="1"/>
</dbReference>
<accession>C8ZAU9</accession>
<gene>
    <name evidence="3" type="ORF">EC1118_1I12_0034g</name>
</gene>
<dbReference type="FunFam" id="3.60.110.10:FF:000046">
    <property type="entry name" value="YIL165C"/>
    <property type="match status" value="1"/>
</dbReference>
<dbReference type="InterPro" id="IPR036526">
    <property type="entry name" value="C-N_Hydrolase_sf"/>
</dbReference>
<dbReference type="PANTHER" id="PTHR46044">
    <property type="entry name" value="NITRILASE"/>
    <property type="match status" value="1"/>
</dbReference>
<evidence type="ECO:0000256" key="1">
    <source>
        <dbReference type="ARBA" id="ARBA00008129"/>
    </source>
</evidence>
<dbReference type="OrthoDB" id="10250282at2759"/>
<dbReference type="AlphaFoldDB" id="C8ZAU9"/>
<protein>
    <submittedName>
        <fullName evidence="3">EC1118_1I12_0034p</fullName>
    </submittedName>
</protein>
<dbReference type="Gene3D" id="3.60.110.10">
    <property type="entry name" value="Carbon-nitrogen hydrolase"/>
    <property type="match status" value="1"/>
</dbReference>
<dbReference type="EMBL" id="FN393074">
    <property type="protein sequence ID" value="CAY80343.1"/>
    <property type="molecule type" value="Genomic_DNA"/>
</dbReference>
<dbReference type="Proteomes" id="UP000000286">
    <property type="component" value="Chromosome IX"/>
</dbReference>
<comment type="similarity">
    <text evidence="1">Belongs to the carbon-nitrogen hydrolase superfamily. Nitrilase family.</text>
</comment>
<feature type="domain" description="CN hydrolase" evidence="2">
    <location>
        <begin position="2"/>
        <end position="89"/>
    </location>
</feature>
<organism evidence="3 4">
    <name type="scientific">Saccharomyces cerevisiae (strain Lalvin EC1118 / Prise de mousse)</name>
    <name type="common">Baker's yeast</name>
    <dbReference type="NCBI Taxonomy" id="643680"/>
    <lineage>
        <taxon>Eukaryota</taxon>
        <taxon>Fungi</taxon>
        <taxon>Dikarya</taxon>
        <taxon>Ascomycota</taxon>
        <taxon>Saccharomycotina</taxon>
        <taxon>Saccharomycetes</taxon>
        <taxon>Saccharomycetales</taxon>
        <taxon>Saccharomycetaceae</taxon>
        <taxon>Saccharomyces</taxon>
    </lineage>
</organism>
<dbReference type="Pfam" id="PF00795">
    <property type="entry name" value="CN_hydrolase"/>
    <property type="match status" value="1"/>
</dbReference>
<dbReference type="InterPro" id="IPR003010">
    <property type="entry name" value="C-N_Hydrolase"/>
</dbReference>
<reference evidence="3 4" key="1">
    <citation type="journal article" date="2009" name="Proc. Natl. Acad. Sci. U.S.A.">
        <title>Eukaryote-to-eukaryote gene transfer events revealed by the genome sequence of the wine yeast Saccharomyces cerevisiae EC1118.</title>
        <authorList>
            <person name="Novo M."/>
            <person name="Bigey F."/>
            <person name="Beyne E."/>
            <person name="Galeote V."/>
            <person name="Gavory F."/>
            <person name="Mallet S."/>
            <person name="Cambot B."/>
            <person name="Legras J.L."/>
            <person name="Wincker P."/>
            <person name="Casaregola S."/>
            <person name="Dequin S."/>
        </authorList>
    </citation>
    <scope>NUCLEOTIDE SEQUENCE [LARGE SCALE GENOMIC DNA]</scope>
    <source>
        <strain evidence="4">Lalvin EC1118 / Prise de mousse</strain>
    </source>
</reference>
<dbReference type="SUPFAM" id="SSF56317">
    <property type="entry name" value="Carbon-nitrogen hydrolase"/>
    <property type="match status" value="1"/>
</dbReference>
<evidence type="ECO:0000313" key="4">
    <source>
        <dbReference type="Proteomes" id="UP000000286"/>
    </source>
</evidence>
<name>C8ZAU9_YEAS8</name>
<evidence type="ECO:0000313" key="3">
    <source>
        <dbReference type="EMBL" id="CAY80343.1"/>
    </source>
</evidence>